<evidence type="ECO:0008006" key="5">
    <source>
        <dbReference type="Google" id="ProtNLM"/>
    </source>
</evidence>
<name>A0A1R3WP61_9RHOB</name>
<proteinExistence type="predicted"/>
<sequence>MLALIAGTGDLPPALVARLPERPLICALDGFRPALTPEITFRIEHLGSFLTTLVDRGVTEVCLAGAIKRPAIDPAAIDVATKPLVPRIMQAIAQGDDGALRVVIALFEESGLVVRAAHEIAPDLLPPAGVLSRKPVTIDQRQDAVTAEQTIAEMGRADVGQACVVRNGRVLAREGQAGTDAMLARFAPSDDPLWGVVDGLGAVLGDAAEWLSGADGEPTDARGALLFKAPKPDQDRRADLPVIGPHTAKGAVAAGLSGIVIEQGGVMVLELDDVVATLDAAGLFFWVRPKGGA</sequence>
<feature type="domain" description="LpxI C-terminal" evidence="1">
    <location>
        <begin position="127"/>
        <end position="286"/>
    </location>
</feature>
<evidence type="ECO:0000259" key="1">
    <source>
        <dbReference type="Pfam" id="PF06230"/>
    </source>
</evidence>
<keyword evidence="4" id="KW-1185">Reference proteome</keyword>
<evidence type="ECO:0000313" key="4">
    <source>
        <dbReference type="Proteomes" id="UP000186997"/>
    </source>
</evidence>
<protein>
    <recommendedName>
        <fullName evidence="5">Phosphatidate cytidylyltransferase</fullName>
    </recommendedName>
</protein>
<dbReference type="InterPro" id="IPR041255">
    <property type="entry name" value="LpxI_N"/>
</dbReference>
<dbReference type="Gene3D" id="3.40.50.20">
    <property type="match status" value="1"/>
</dbReference>
<dbReference type="EMBL" id="FTPR01000001">
    <property type="protein sequence ID" value="SIT79034.1"/>
    <property type="molecule type" value="Genomic_DNA"/>
</dbReference>
<dbReference type="STRING" id="287098.SAMN05421665_0871"/>
<gene>
    <name evidence="3" type="ORF">SAMN05421665_0871</name>
</gene>
<accession>A0A1R3WP61</accession>
<dbReference type="AlphaFoldDB" id="A0A1R3WP61"/>
<dbReference type="Pfam" id="PF17930">
    <property type="entry name" value="LpxI_N"/>
    <property type="match status" value="1"/>
</dbReference>
<dbReference type="Gene3D" id="3.40.140.80">
    <property type="match status" value="1"/>
</dbReference>
<feature type="domain" description="LpxI N-terminal" evidence="2">
    <location>
        <begin position="2"/>
        <end position="124"/>
    </location>
</feature>
<reference evidence="4" key="1">
    <citation type="submission" date="2017-01" db="EMBL/GenBank/DDBJ databases">
        <authorList>
            <person name="Varghese N."/>
            <person name="Submissions S."/>
        </authorList>
    </citation>
    <scope>NUCLEOTIDE SEQUENCE [LARGE SCALE GENOMIC DNA]</scope>
    <source>
        <strain evidence="4">DSM 29591</strain>
    </source>
</reference>
<organism evidence="3 4">
    <name type="scientific">Yoonia rosea</name>
    <dbReference type="NCBI Taxonomy" id="287098"/>
    <lineage>
        <taxon>Bacteria</taxon>
        <taxon>Pseudomonadati</taxon>
        <taxon>Pseudomonadota</taxon>
        <taxon>Alphaproteobacteria</taxon>
        <taxon>Rhodobacterales</taxon>
        <taxon>Paracoccaceae</taxon>
        <taxon>Yoonia</taxon>
    </lineage>
</organism>
<dbReference type="RefSeq" id="WP_076658507.1">
    <property type="nucleotide sequence ID" value="NZ_FTPR01000001.1"/>
</dbReference>
<dbReference type="Pfam" id="PF06230">
    <property type="entry name" value="LpxI_C"/>
    <property type="match status" value="1"/>
</dbReference>
<dbReference type="InterPro" id="IPR043167">
    <property type="entry name" value="LpxI_C_sf"/>
</dbReference>
<dbReference type="OrthoDB" id="9789836at2"/>
<evidence type="ECO:0000259" key="2">
    <source>
        <dbReference type="Pfam" id="PF17930"/>
    </source>
</evidence>
<dbReference type="PANTHER" id="PTHR39962:SF1">
    <property type="entry name" value="LPXI FAMILY PROTEIN"/>
    <property type="match status" value="1"/>
</dbReference>
<dbReference type="Proteomes" id="UP000186997">
    <property type="component" value="Unassembled WGS sequence"/>
</dbReference>
<dbReference type="InterPro" id="IPR010415">
    <property type="entry name" value="LpxI_C"/>
</dbReference>
<evidence type="ECO:0000313" key="3">
    <source>
        <dbReference type="EMBL" id="SIT79034.1"/>
    </source>
</evidence>
<dbReference type="PANTHER" id="PTHR39962">
    <property type="entry name" value="BLL4848 PROTEIN"/>
    <property type="match status" value="1"/>
</dbReference>
<dbReference type="InterPro" id="IPR053174">
    <property type="entry name" value="LpxI"/>
</dbReference>